<proteinExistence type="predicted"/>
<organism evidence="1">
    <name type="scientific">Rhizophora mucronata</name>
    <name type="common">Asiatic mangrove</name>
    <dbReference type="NCBI Taxonomy" id="61149"/>
    <lineage>
        <taxon>Eukaryota</taxon>
        <taxon>Viridiplantae</taxon>
        <taxon>Streptophyta</taxon>
        <taxon>Embryophyta</taxon>
        <taxon>Tracheophyta</taxon>
        <taxon>Spermatophyta</taxon>
        <taxon>Magnoliopsida</taxon>
        <taxon>eudicotyledons</taxon>
        <taxon>Gunneridae</taxon>
        <taxon>Pentapetalae</taxon>
        <taxon>rosids</taxon>
        <taxon>fabids</taxon>
        <taxon>Malpighiales</taxon>
        <taxon>Rhizophoraceae</taxon>
        <taxon>Rhizophora</taxon>
    </lineage>
</organism>
<sequence length="29" mass="3329">MISRAVKGNTIHNIFLTTSNFHSHLHSHK</sequence>
<evidence type="ECO:0000313" key="1">
    <source>
        <dbReference type="EMBL" id="MBX38975.1"/>
    </source>
</evidence>
<accession>A0A2P2N928</accession>
<name>A0A2P2N928_RHIMU</name>
<dbReference type="EMBL" id="GGEC01058491">
    <property type="protein sequence ID" value="MBX38975.1"/>
    <property type="molecule type" value="Transcribed_RNA"/>
</dbReference>
<reference evidence="1" key="1">
    <citation type="submission" date="2018-02" db="EMBL/GenBank/DDBJ databases">
        <title>Rhizophora mucronata_Transcriptome.</title>
        <authorList>
            <person name="Meera S.P."/>
            <person name="Sreeshan A."/>
            <person name="Augustine A."/>
        </authorList>
    </citation>
    <scope>NUCLEOTIDE SEQUENCE</scope>
    <source>
        <tissue evidence="1">Leaf</tissue>
    </source>
</reference>
<protein>
    <submittedName>
        <fullName evidence="1">Uncharacterized protein</fullName>
    </submittedName>
</protein>
<dbReference type="AlphaFoldDB" id="A0A2P2N928"/>